<dbReference type="GeneTree" id="ENSGT00390000016499"/>
<reference evidence="1" key="3">
    <citation type="submission" date="2025-09" db="UniProtKB">
        <authorList>
            <consortium name="Ensembl"/>
        </authorList>
    </citation>
    <scope>IDENTIFICATION</scope>
</reference>
<accession>A0A096NW45</accession>
<dbReference type="STRING" id="9555.ENSPANP00000017270"/>
<dbReference type="AlphaFoldDB" id="A0A096NW45"/>
<dbReference type="GO" id="GO:0070062">
    <property type="term" value="C:extracellular exosome"/>
    <property type="evidence" value="ECO:0007669"/>
    <property type="project" value="Ensembl"/>
</dbReference>
<name>A0A096NW45_PAPAN</name>
<sequence>CRLNQLSSQGEGSVARQRSVEWRGKASRWNSEMTACRHQKSGRTYRRQPCTELRTCNNNSALGVFALNCFTRGQKNSTLIFTKENTIRNCSCSADIRDCDYSLANLMCSCKTVLPLAVGRTSYNGHLTIWFTDTSALGRLLNFTLVQDLKLSLCSANTLPTEYLAICGLQRLRINMEAKHPFPEQSLLIHSAGDSDSREKPMWLHKGWQPCMYISFLDMALFNRDSSLKSYSIENVTSIANNFPDFSYFKTFPMPSHKSYVVTFIY</sequence>
<dbReference type="Bgee" id="ENSPANG00000017134">
    <property type="expression patterns" value="Expressed in pituitary gland and 36 other cell types or tissues"/>
</dbReference>
<dbReference type="GO" id="GO:0042802">
    <property type="term" value="F:identical protein binding"/>
    <property type="evidence" value="ECO:0007669"/>
    <property type="project" value="Ensembl"/>
</dbReference>
<protein>
    <submittedName>
        <fullName evidence="1">Exosomal polycystin 1 interacting protein</fullName>
    </submittedName>
</protein>
<dbReference type="PANTHER" id="PTHR35658">
    <property type="entry name" value="RCG58666, ISOFORM CRA_A"/>
    <property type="match status" value="1"/>
</dbReference>
<gene>
    <name evidence="1" type="primary">EPCIP</name>
</gene>
<proteinExistence type="predicted"/>
<dbReference type="eggNOG" id="ENOG502S2I2">
    <property type="taxonomic scope" value="Eukaryota"/>
</dbReference>
<dbReference type="Ensembl" id="ENSPANT00000021337.3">
    <property type="protein sequence ID" value="ENSPANP00000017270.2"/>
    <property type="gene ID" value="ENSPANG00000017134.3"/>
</dbReference>
<dbReference type="GO" id="GO:0160040">
    <property type="term" value="P:mitocytosis"/>
    <property type="evidence" value="ECO:0007669"/>
    <property type="project" value="Ensembl"/>
</dbReference>
<dbReference type="OMA" id="SRWNSEM"/>
<dbReference type="Pfam" id="PF15137">
    <property type="entry name" value="ECPIP"/>
    <property type="match status" value="1"/>
</dbReference>
<evidence type="ECO:0000313" key="1">
    <source>
        <dbReference type="Ensembl" id="ENSPANP00000017270.2"/>
    </source>
</evidence>
<organism evidence="1 2">
    <name type="scientific">Papio anubis</name>
    <name type="common">Olive baboon</name>
    <dbReference type="NCBI Taxonomy" id="9555"/>
    <lineage>
        <taxon>Eukaryota</taxon>
        <taxon>Metazoa</taxon>
        <taxon>Chordata</taxon>
        <taxon>Craniata</taxon>
        <taxon>Vertebrata</taxon>
        <taxon>Euteleostomi</taxon>
        <taxon>Mammalia</taxon>
        <taxon>Eutheria</taxon>
        <taxon>Euarchontoglires</taxon>
        <taxon>Primates</taxon>
        <taxon>Haplorrhini</taxon>
        <taxon>Catarrhini</taxon>
        <taxon>Cercopithecidae</taxon>
        <taxon>Cercopithecinae</taxon>
        <taxon>Papio</taxon>
    </lineage>
</organism>
<keyword evidence="2" id="KW-1185">Reference proteome</keyword>
<dbReference type="InterPro" id="IPR029250">
    <property type="entry name" value="ECPIP"/>
</dbReference>
<dbReference type="Proteomes" id="UP000028761">
    <property type="component" value="Chromosome 4"/>
</dbReference>
<evidence type="ECO:0000313" key="2">
    <source>
        <dbReference type="Proteomes" id="UP000028761"/>
    </source>
</evidence>
<reference evidence="1 2" key="1">
    <citation type="submission" date="2012-03" db="EMBL/GenBank/DDBJ databases">
        <title>Whole Genome Assembly of Papio anubis.</title>
        <authorList>
            <person name="Liu Y.L."/>
            <person name="Abraham K.A."/>
            <person name="Akbar H.A."/>
            <person name="Ali S.A."/>
            <person name="Anosike U.A."/>
            <person name="Aqrawi P.A."/>
            <person name="Arias F.A."/>
            <person name="Attaway T.A."/>
            <person name="Awwad R.A."/>
            <person name="Babu C.B."/>
            <person name="Bandaranaike D.B."/>
            <person name="Battles P.B."/>
            <person name="Bell A.B."/>
            <person name="Beltran B.B."/>
            <person name="Berhane-Mersha D.B."/>
            <person name="Bess C.B."/>
            <person name="Bickham C.B."/>
            <person name="Bolden T.B."/>
            <person name="Carter K.C."/>
            <person name="Chau D.C."/>
            <person name="Chavez A.C."/>
            <person name="Clerc-Blankenburg K.C."/>
            <person name="Coyle M.C."/>
            <person name="Dao M.D."/>
            <person name="Davila M.L.D."/>
            <person name="Davy-Carroll L.D."/>
            <person name="Denson S.D."/>
            <person name="Dinh H.D."/>
            <person name="Fernandez S.F."/>
            <person name="Fernando P.F."/>
            <person name="Forbes L.F."/>
            <person name="Francis C.F."/>
            <person name="Francisco L.F."/>
            <person name="Fu Q.F."/>
            <person name="Garcia-Iii R.G."/>
            <person name="Garrett T.G."/>
            <person name="Gross S.G."/>
            <person name="Gubbala S.G."/>
            <person name="Hirani K.H."/>
            <person name="Hogues M.H."/>
            <person name="Hollins B.H."/>
            <person name="Jackson L.J."/>
            <person name="Javaid M.J."/>
            <person name="Jhangiani S.J."/>
            <person name="Johnson A.J."/>
            <person name="Johnson B.J."/>
            <person name="Jones J.J."/>
            <person name="Joshi V.J."/>
            <person name="Kalu J.K."/>
            <person name="Khan N.K."/>
            <person name="Korchina V.K."/>
            <person name="Kovar C.K."/>
            <person name="Lago L.L."/>
            <person name="Lara F.L."/>
            <person name="Le T.-K.L."/>
            <person name="Lee S.L."/>
            <person name="Legall-Iii F.L."/>
            <person name="Lemon S.L."/>
            <person name="Liu J.L."/>
            <person name="Liu Y.-S.L."/>
            <person name="Liyanage D.L."/>
            <person name="Lopez J.L."/>
            <person name="Lorensuhewa L.L."/>
            <person name="Mata R.M."/>
            <person name="Mathew T.M."/>
            <person name="Mercado C.M."/>
            <person name="Mercado I.M."/>
            <person name="Morales K.M."/>
            <person name="Morgan M.M."/>
            <person name="Munidasa M.M."/>
            <person name="Ngo D.N."/>
            <person name="Nguyen L.N."/>
            <person name="Nguyen T.N."/>
            <person name="Nguyen N.N."/>
            <person name="Obregon M.O."/>
            <person name="Okwuonu G.O."/>
            <person name="Ongeri F.O."/>
            <person name="Onwere C.O."/>
            <person name="Osifeso I.O."/>
            <person name="Parra A.P."/>
            <person name="Patil S.P."/>
            <person name="Perez A.P."/>
            <person name="Perez Y.P."/>
            <person name="Pham C.P."/>
            <person name="Pu L.-L.P."/>
            <person name="Puazo M.P."/>
            <person name="Quiroz J.Q."/>
            <person name="Rouhana J.R."/>
            <person name="Ruiz M.R."/>
            <person name="Ruiz S.-J.R."/>
            <person name="Saada N.S."/>
            <person name="Santibanez J.S."/>
            <person name="Scheel M.S."/>
            <person name="Schneider B.S."/>
            <person name="Simmons D.S."/>
            <person name="Sisson I.S."/>
            <person name="Tang L.-Y.T."/>
            <person name="Thornton R.T."/>
            <person name="Tisius J.T."/>
            <person name="Toledanes G.T."/>
            <person name="Trejos Z.T."/>
            <person name="Usmani K.U."/>
            <person name="Varghese R.V."/>
            <person name="Vattathil S.V."/>
            <person name="Vee V.V."/>
            <person name="Walker D.W."/>
            <person name="Weissenberger G.W."/>
            <person name="White C.W."/>
            <person name="Williams A.W."/>
            <person name="Woodworth J.W."/>
            <person name="Wright R.W."/>
            <person name="Zhu Y.Z."/>
            <person name="Han Y.H."/>
            <person name="Newsham I.N."/>
            <person name="Nazareth L.N."/>
            <person name="Worley K.W."/>
            <person name="Muzny D.M."/>
            <person name="Rogers J.R."/>
            <person name="Gibbs R.G."/>
        </authorList>
    </citation>
    <scope>NUCLEOTIDE SEQUENCE [LARGE SCALE GENOMIC DNA]</scope>
</reference>
<reference evidence="1" key="2">
    <citation type="submission" date="2025-08" db="UniProtKB">
        <authorList>
            <consortium name="Ensembl"/>
        </authorList>
    </citation>
    <scope>IDENTIFICATION</scope>
</reference>
<dbReference type="GO" id="GO:0140494">
    <property type="term" value="C:migrasome"/>
    <property type="evidence" value="ECO:0007669"/>
    <property type="project" value="Ensembl"/>
</dbReference>
<dbReference type="HOGENOM" id="CLU_079917_0_0_1"/>
<dbReference type="PANTHER" id="PTHR35658:SF1">
    <property type="entry name" value="CHROMOSOME 21 OPEN READING FRAME 62"/>
    <property type="match status" value="1"/>
</dbReference>